<keyword evidence="2 14" id="KW-0813">Transport</keyword>
<dbReference type="AlphaFoldDB" id="A0A2S6I101"/>
<dbReference type="EC" id="7.2.1.1" evidence="14"/>
<keyword evidence="7 14" id="KW-1133">Transmembrane helix</keyword>
<feature type="region of interest" description="Disordered" evidence="15">
    <location>
        <begin position="1"/>
        <end position="21"/>
    </location>
</feature>
<keyword evidence="9 14" id="KW-0915">Sodium</keyword>
<dbReference type="GO" id="GO:0005886">
    <property type="term" value="C:plasma membrane"/>
    <property type="evidence" value="ECO:0007669"/>
    <property type="project" value="UniProtKB-SubCell"/>
</dbReference>
<dbReference type="PIRSF" id="PIRSF006102">
    <property type="entry name" value="NQR_DE"/>
    <property type="match status" value="1"/>
</dbReference>
<gene>
    <name evidence="14" type="primary">nqrD</name>
    <name evidence="16" type="ORF">CLV84_3802</name>
</gene>
<dbReference type="InterPro" id="IPR011292">
    <property type="entry name" value="NqrD"/>
</dbReference>
<protein>
    <recommendedName>
        <fullName evidence="14">Na(+)-translocating NADH-quinone reductase subunit D</fullName>
        <shortName evidence="14">Na(+)-NQR subunit D</shortName>
        <shortName evidence="14">Na(+)-translocating NQR subunit D</shortName>
        <ecNumber evidence="14">7.2.1.1</ecNumber>
    </recommendedName>
    <alternativeName>
        <fullName evidence="14">NQR complex subunit D</fullName>
    </alternativeName>
    <alternativeName>
        <fullName evidence="14">NQR-1 subunit D</fullName>
    </alternativeName>
</protein>
<accession>A0A2S6I101</accession>
<evidence type="ECO:0000256" key="13">
    <source>
        <dbReference type="ARBA" id="ARBA00023201"/>
    </source>
</evidence>
<dbReference type="InterPro" id="IPR003667">
    <property type="entry name" value="NqrDE/RnfAE"/>
</dbReference>
<dbReference type="GO" id="GO:0006814">
    <property type="term" value="P:sodium ion transport"/>
    <property type="evidence" value="ECO:0007669"/>
    <property type="project" value="UniProtKB-UniRule"/>
</dbReference>
<dbReference type="NCBIfam" id="TIGR01939">
    <property type="entry name" value="nqrD"/>
    <property type="match status" value="1"/>
</dbReference>
<evidence type="ECO:0000256" key="6">
    <source>
        <dbReference type="ARBA" id="ARBA00022967"/>
    </source>
</evidence>
<keyword evidence="17" id="KW-1185">Reference proteome</keyword>
<evidence type="ECO:0000256" key="15">
    <source>
        <dbReference type="SAM" id="MobiDB-lite"/>
    </source>
</evidence>
<evidence type="ECO:0000256" key="10">
    <source>
        <dbReference type="ARBA" id="ARBA00023065"/>
    </source>
</evidence>
<comment type="similarity">
    <text evidence="14">Belongs to the NqrDE/RnfAE family.</text>
</comment>
<evidence type="ECO:0000313" key="16">
    <source>
        <dbReference type="EMBL" id="PPK84640.1"/>
    </source>
</evidence>
<feature type="transmembrane region" description="Helical" evidence="14">
    <location>
        <begin position="124"/>
        <end position="141"/>
    </location>
</feature>
<evidence type="ECO:0000256" key="12">
    <source>
        <dbReference type="ARBA" id="ARBA00023136"/>
    </source>
</evidence>
<dbReference type="PANTHER" id="PTHR30586">
    <property type="entry name" value="ELECTRON TRANSPORT COMPLEX PROTEIN RNFE"/>
    <property type="match status" value="1"/>
</dbReference>
<evidence type="ECO:0000256" key="7">
    <source>
        <dbReference type="ARBA" id="ARBA00022989"/>
    </source>
</evidence>
<evidence type="ECO:0000256" key="8">
    <source>
        <dbReference type="ARBA" id="ARBA00023027"/>
    </source>
</evidence>
<evidence type="ECO:0000256" key="9">
    <source>
        <dbReference type="ARBA" id="ARBA00023053"/>
    </source>
</evidence>
<proteinExistence type="inferred from homology"/>
<comment type="subcellular location">
    <subcellularLocation>
        <location evidence="14">Cell membrane</location>
        <topology evidence="14">Multi-pass membrane protein</topology>
    </subcellularLocation>
    <subcellularLocation>
        <location evidence="1">Endomembrane system</location>
        <topology evidence="1">Multi-pass membrane protein</topology>
    </subcellularLocation>
</comment>
<dbReference type="HAMAP" id="MF_00428">
    <property type="entry name" value="NqrD"/>
    <property type="match status" value="1"/>
</dbReference>
<feature type="transmembrane region" description="Helical" evidence="14">
    <location>
        <begin position="65"/>
        <end position="84"/>
    </location>
</feature>
<feature type="transmembrane region" description="Helical" evidence="14">
    <location>
        <begin position="225"/>
        <end position="242"/>
    </location>
</feature>
<keyword evidence="5 14" id="KW-0812">Transmembrane</keyword>
<dbReference type="EMBL" id="PTJC01000007">
    <property type="protein sequence ID" value="PPK84640.1"/>
    <property type="molecule type" value="Genomic_DNA"/>
</dbReference>
<keyword evidence="12 14" id="KW-0472">Membrane</keyword>
<dbReference type="RefSeq" id="WP_104421360.1">
    <property type="nucleotide sequence ID" value="NZ_PTJC01000007.1"/>
</dbReference>
<reference evidence="16 17" key="1">
    <citation type="submission" date="2018-02" db="EMBL/GenBank/DDBJ databases">
        <title>Genomic Encyclopedia of Archaeal and Bacterial Type Strains, Phase II (KMG-II): from individual species to whole genera.</title>
        <authorList>
            <person name="Goeker M."/>
        </authorList>
    </citation>
    <scope>NUCLEOTIDE SEQUENCE [LARGE SCALE GENOMIC DNA]</scope>
    <source>
        <strain evidence="16 17">DSM 29526</strain>
    </source>
</reference>
<keyword evidence="6 14" id="KW-1278">Translocase</keyword>
<evidence type="ECO:0000256" key="2">
    <source>
        <dbReference type="ARBA" id="ARBA00022448"/>
    </source>
</evidence>
<dbReference type="OrthoDB" id="9790976at2"/>
<keyword evidence="10 14" id="KW-0406">Ion transport</keyword>
<evidence type="ECO:0000256" key="4">
    <source>
        <dbReference type="ARBA" id="ARBA00022519"/>
    </source>
</evidence>
<evidence type="ECO:0000256" key="11">
    <source>
        <dbReference type="ARBA" id="ARBA00023075"/>
    </source>
</evidence>
<comment type="subunit">
    <text evidence="14">Composed of six subunits; NqrA, NqrB, NqrC, NqrD, NqrE and NqrF.</text>
</comment>
<keyword evidence="3 14" id="KW-1003">Cell membrane</keyword>
<comment type="function">
    <text evidence="14">NQR complex catalyzes the reduction of ubiquinone-1 to ubiquinol by two successive reactions, coupled with the transport of Na(+) ions from the cytoplasm to the periplasm. NqrA to NqrE are probably involved in the second step, the conversion of ubisemiquinone to ubiquinol.</text>
</comment>
<evidence type="ECO:0000256" key="5">
    <source>
        <dbReference type="ARBA" id="ARBA00022692"/>
    </source>
</evidence>
<evidence type="ECO:0000256" key="3">
    <source>
        <dbReference type="ARBA" id="ARBA00022475"/>
    </source>
</evidence>
<dbReference type="Proteomes" id="UP000237662">
    <property type="component" value="Unassembled WGS sequence"/>
</dbReference>
<organism evidence="16 17">
    <name type="scientific">Neolewinella xylanilytica</name>
    <dbReference type="NCBI Taxonomy" id="1514080"/>
    <lineage>
        <taxon>Bacteria</taxon>
        <taxon>Pseudomonadati</taxon>
        <taxon>Bacteroidota</taxon>
        <taxon>Saprospiria</taxon>
        <taxon>Saprospirales</taxon>
        <taxon>Lewinellaceae</taxon>
        <taxon>Neolewinella</taxon>
    </lineage>
</organism>
<dbReference type="PANTHER" id="PTHR30586:SF1">
    <property type="entry name" value="NA(+)-TRANSLOCATING NADH-QUINONE REDUCTASE SUBUNIT D"/>
    <property type="match status" value="1"/>
</dbReference>
<sequence length="254" mass="27502">MAESTEIRTGVVAEPKKPESEKEPIFGKKEKILITDPLLDNNPITIQVLGVCSALAVTSLVYPSLVMAVAVVFVTAFSSLFTSLMRNIIPKPVRLIVQLVIIATLVTLVNEALKVLAFPVYKQLSVYIGLIITNCIVMGRLEAFAMANKPWRSFLDGVGNGLGYGLILVAVGVVRELFGKGSLFAGSPIAMNIIGPSNDTTQYWINTAADSGVGTWFGWYANNNLMVLPAAAMFVIAVFIWIQRSYNTKLVDAS</sequence>
<comment type="caution">
    <text evidence="16">The sequence shown here is derived from an EMBL/GenBank/DDBJ whole genome shotgun (WGS) entry which is preliminary data.</text>
</comment>
<comment type="catalytic activity">
    <reaction evidence="14">
        <text>a ubiquinone + n Na(+)(in) + NADH + H(+) = a ubiquinol + n Na(+)(out) + NAD(+)</text>
        <dbReference type="Rhea" id="RHEA:47748"/>
        <dbReference type="Rhea" id="RHEA-COMP:9565"/>
        <dbReference type="Rhea" id="RHEA-COMP:9566"/>
        <dbReference type="ChEBI" id="CHEBI:15378"/>
        <dbReference type="ChEBI" id="CHEBI:16389"/>
        <dbReference type="ChEBI" id="CHEBI:17976"/>
        <dbReference type="ChEBI" id="CHEBI:29101"/>
        <dbReference type="ChEBI" id="CHEBI:57540"/>
        <dbReference type="ChEBI" id="CHEBI:57945"/>
        <dbReference type="EC" id="7.2.1.1"/>
    </reaction>
</comment>
<feature type="transmembrane region" description="Helical" evidence="14">
    <location>
        <begin position="153"/>
        <end position="174"/>
    </location>
</feature>
<dbReference type="Pfam" id="PF02508">
    <property type="entry name" value="Rnf-Nqr"/>
    <property type="match status" value="1"/>
</dbReference>
<evidence type="ECO:0000256" key="14">
    <source>
        <dbReference type="HAMAP-Rule" id="MF_00428"/>
    </source>
</evidence>
<dbReference type="NCBIfam" id="NF006777">
    <property type="entry name" value="PRK09292.1"/>
    <property type="match status" value="1"/>
</dbReference>
<keyword evidence="8 14" id="KW-0520">NAD</keyword>
<dbReference type="GO" id="GO:0012505">
    <property type="term" value="C:endomembrane system"/>
    <property type="evidence" value="ECO:0007669"/>
    <property type="project" value="UniProtKB-SubCell"/>
</dbReference>
<dbReference type="GO" id="GO:0016655">
    <property type="term" value="F:oxidoreductase activity, acting on NAD(P)H, quinone or similar compound as acceptor"/>
    <property type="evidence" value="ECO:0007669"/>
    <property type="project" value="UniProtKB-UniRule"/>
</dbReference>
<evidence type="ECO:0000313" key="17">
    <source>
        <dbReference type="Proteomes" id="UP000237662"/>
    </source>
</evidence>
<keyword evidence="13 14" id="KW-0739">Sodium transport</keyword>
<keyword evidence="11 14" id="KW-0830">Ubiquinone</keyword>
<keyword evidence="4" id="KW-0997">Cell inner membrane</keyword>
<feature type="transmembrane region" description="Helical" evidence="14">
    <location>
        <begin position="96"/>
        <end position="118"/>
    </location>
</feature>
<name>A0A2S6I101_9BACT</name>
<evidence type="ECO:0000256" key="1">
    <source>
        <dbReference type="ARBA" id="ARBA00004127"/>
    </source>
</evidence>